<dbReference type="InterPro" id="IPR010288">
    <property type="entry name" value="EcsB_ABC"/>
</dbReference>
<organism evidence="2 3">
    <name type="scientific">Ureibacillus acetophenoni</name>
    <dbReference type="NCBI Taxonomy" id="614649"/>
    <lineage>
        <taxon>Bacteria</taxon>
        <taxon>Bacillati</taxon>
        <taxon>Bacillota</taxon>
        <taxon>Bacilli</taxon>
        <taxon>Bacillales</taxon>
        <taxon>Caryophanaceae</taxon>
        <taxon>Ureibacillus</taxon>
    </lineage>
</organism>
<keyword evidence="1" id="KW-0472">Membrane</keyword>
<keyword evidence="1" id="KW-1133">Transmembrane helix</keyword>
<name>A0A285UNA0_9BACL</name>
<gene>
    <name evidence="2" type="ORF">SAMN05877842_11576</name>
</gene>
<proteinExistence type="predicted"/>
<feature type="transmembrane region" description="Helical" evidence="1">
    <location>
        <begin position="21"/>
        <end position="43"/>
    </location>
</feature>
<feature type="transmembrane region" description="Helical" evidence="1">
    <location>
        <begin position="58"/>
        <end position="80"/>
    </location>
</feature>
<feature type="transmembrane region" description="Helical" evidence="1">
    <location>
        <begin position="283"/>
        <end position="313"/>
    </location>
</feature>
<dbReference type="RefSeq" id="WP_170949534.1">
    <property type="nucleotide sequence ID" value="NZ_OBQC01000015.1"/>
</dbReference>
<feature type="transmembrane region" description="Helical" evidence="1">
    <location>
        <begin position="132"/>
        <end position="152"/>
    </location>
</feature>
<protein>
    <submittedName>
        <fullName evidence="2">ABC transporter protein EcsB</fullName>
    </submittedName>
</protein>
<dbReference type="GO" id="GO:0016020">
    <property type="term" value="C:membrane"/>
    <property type="evidence" value="ECO:0007669"/>
    <property type="project" value="InterPro"/>
</dbReference>
<evidence type="ECO:0000313" key="3">
    <source>
        <dbReference type="Proteomes" id="UP000219252"/>
    </source>
</evidence>
<evidence type="ECO:0000256" key="1">
    <source>
        <dbReference type="SAM" id="Phobius"/>
    </source>
</evidence>
<dbReference type="Proteomes" id="UP000219252">
    <property type="component" value="Unassembled WGS sequence"/>
</dbReference>
<evidence type="ECO:0000313" key="2">
    <source>
        <dbReference type="EMBL" id="SOC43309.1"/>
    </source>
</evidence>
<feature type="transmembrane region" description="Helical" evidence="1">
    <location>
        <begin position="187"/>
        <end position="206"/>
    </location>
</feature>
<dbReference type="Pfam" id="PF05975">
    <property type="entry name" value="EcsB"/>
    <property type="match status" value="1"/>
</dbReference>
<feature type="transmembrane region" description="Helical" evidence="1">
    <location>
        <begin position="101"/>
        <end position="126"/>
    </location>
</feature>
<keyword evidence="3" id="KW-1185">Reference proteome</keyword>
<feature type="transmembrane region" description="Helical" evidence="1">
    <location>
        <begin position="164"/>
        <end position="181"/>
    </location>
</feature>
<dbReference type="AlphaFoldDB" id="A0A285UNA0"/>
<feature type="transmembrane region" description="Helical" evidence="1">
    <location>
        <begin position="350"/>
        <end position="369"/>
    </location>
</feature>
<sequence>MENFKLRVQKQWQMNSKLFKSIADWTVLLYLLIPVSLFVYYLYRETVLKGEFGIFEVIPLPFCIFILLLITTGGYIRTFVEPADRLFFIQHKGSFSELKAFSFIYSIVKQIVKVGVILLLFSVVYIQLYEQTLIGLIDLGFLLLIANVVNTFIHLKYSLKIVQFLLNLGQFIILTVIAVNLESPVSTGIYLATFILLCFMYWVKYVRATKYFDKQIDLEIQSYYKWQTMIFSASQELKSMKPSKSPALSPFLFKERLFKRDQDYLLDLLSKTILRHKKYIWGYLRLVLVIIGLTFALPLWADIVLAGVSYFMLKSWVESLVFEVRGHPIFVIYQVSDSEWLKAVKTLSRYLASYPILFIGLIIVLTEFLL</sequence>
<reference evidence="3" key="1">
    <citation type="submission" date="2017-08" db="EMBL/GenBank/DDBJ databases">
        <authorList>
            <person name="Varghese N."/>
            <person name="Submissions S."/>
        </authorList>
    </citation>
    <scope>NUCLEOTIDE SEQUENCE [LARGE SCALE GENOMIC DNA]</scope>
    <source>
        <strain evidence="3">JC23</strain>
    </source>
</reference>
<dbReference type="EMBL" id="OBQC01000015">
    <property type="protein sequence ID" value="SOC43309.1"/>
    <property type="molecule type" value="Genomic_DNA"/>
</dbReference>
<keyword evidence="1" id="KW-0812">Transmembrane</keyword>
<accession>A0A285UNA0</accession>